<gene>
    <name evidence="10" type="ORF">GCM10007916_33220</name>
</gene>
<dbReference type="PANTHER" id="PTHR43586:SF8">
    <property type="entry name" value="CYSTEINE DESULFURASE 1, CHLOROPLASTIC"/>
    <property type="match status" value="1"/>
</dbReference>
<evidence type="ECO:0000256" key="3">
    <source>
        <dbReference type="ARBA" id="ARBA00010447"/>
    </source>
</evidence>
<dbReference type="InterPro" id="IPR000192">
    <property type="entry name" value="Aminotrans_V_dom"/>
</dbReference>
<name>A0ABQ6E4C9_9GAMM</name>
<sequence>MVNNNMQNKPFSVNELREHFPILDQQVNDHPLIYLDNAATTQKPIAVVEAITHYYLNDNANVHRASHQLSTRSTRSFEAARETVCQFINAKSSKEIIWTKGTTEGFNLLTHVFAKQLKSGDEVIISTLEHHANIVPWQMLVESIGIVLKVIPLTAEKQLDLAAFQQLLNTKTKFVSVAHISNALGIINPVEEIISLAHQVDAQVIIDGAQAVAHLPVDVQTLDCDYYLFSGHKLFAPTGVGVLYGKQHLLESLPPWQGGGEMIKSVSFSETIYNELPFKFEAGTPNIAGVIGLAAAIDFLNSYDRKMLMLHEQMLLAVAESSLLAIPEVSVFCAGIPKSGAISFTVAGEHHSDIAMLLDAQGIAVRSGSHCAMPLISQLNCSGTVRVSLSLYNTLAEVNAFIKALKEVISLLKE</sequence>
<comment type="caution">
    <text evidence="10">The sequence shown here is derived from an EMBL/GenBank/DDBJ whole genome shotgun (WGS) entry which is preliminary data.</text>
</comment>
<dbReference type="EMBL" id="BSPQ01000019">
    <property type="protein sequence ID" value="GLS92252.1"/>
    <property type="molecule type" value="Genomic_DNA"/>
</dbReference>
<evidence type="ECO:0000256" key="7">
    <source>
        <dbReference type="RuleBase" id="RU004504"/>
    </source>
</evidence>
<reference evidence="11" key="1">
    <citation type="journal article" date="2019" name="Int. J. Syst. Evol. Microbiol.">
        <title>The Global Catalogue of Microorganisms (GCM) 10K type strain sequencing project: providing services to taxonomists for standard genome sequencing and annotation.</title>
        <authorList>
            <consortium name="The Broad Institute Genomics Platform"/>
            <consortium name="The Broad Institute Genome Sequencing Center for Infectious Disease"/>
            <person name="Wu L."/>
            <person name="Ma J."/>
        </authorList>
    </citation>
    <scope>NUCLEOTIDE SEQUENCE [LARGE SCALE GENOMIC DNA]</scope>
    <source>
        <strain evidence="11">NBRC 103166</strain>
    </source>
</reference>
<comment type="similarity">
    <text evidence="3 8">Belongs to the class-V pyridoxal-phosphate-dependent aminotransferase family. Csd subfamily.</text>
</comment>
<dbReference type="InterPro" id="IPR016454">
    <property type="entry name" value="Cysteine_dSase"/>
</dbReference>
<dbReference type="Gene3D" id="3.90.1150.10">
    <property type="entry name" value="Aspartate Aminotransferase, domain 1"/>
    <property type="match status" value="1"/>
</dbReference>
<evidence type="ECO:0000256" key="8">
    <source>
        <dbReference type="RuleBase" id="RU004506"/>
    </source>
</evidence>
<dbReference type="PANTHER" id="PTHR43586">
    <property type="entry name" value="CYSTEINE DESULFURASE"/>
    <property type="match status" value="1"/>
</dbReference>
<dbReference type="PIRSF" id="PIRSF005572">
    <property type="entry name" value="NifS"/>
    <property type="match status" value="1"/>
</dbReference>
<evidence type="ECO:0000313" key="11">
    <source>
        <dbReference type="Proteomes" id="UP001157353"/>
    </source>
</evidence>
<evidence type="ECO:0000313" key="10">
    <source>
        <dbReference type="EMBL" id="GLS92252.1"/>
    </source>
</evidence>
<dbReference type="Proteomes" id="UP001157353">
    <property type="component" value="Unassembled WGS sequence"/>
</dbReference>
<dbReference type="InterPro" id="IPR010970">
    <property type="entry name" value="Cys_dSase_SufS"/>
</dbReference>
<comment type="function">
    <text evidence="2 8">Catalyzes the removal of elemental sulfur and selenium atoms from L-cysteine, L-cystine, L-selenocysteine, and L-selenocystine to produce L-alanine.</text>
</comment>
<dbReference type="EC" id="2.8.1.7" evidence="8"/>
<evidence type="ECO:0000256" key="5">
    <source>
        <dbReference type="ARBA" id="ARBA00022898"/>
    </source>
</evidence>
<dbReference type="PROSITE" id="PS00595">
    <property type="entry name" value="AA_TRANSFER_CLASS_5"/>
    <property type="match status" value="1"/>
</dbReference>
<dbReference type="SUPFAM" id="SSF53383">
    <property type="entry name" value="PLP-dependent transferases"/>
    <property type="match status" value="1"/>
</dbReference>
<dbReference type="Gene3D" id="3.40.640.10">
    <property type="entry name" value="Type I PLP-dependent aspartate aminotransferase-like (Major domain)"/>
    <property type="match status" value="1"/>
</dbReference>
<evidence type="ECO:0000259" key="9">
    <source>
        <dbReference type="Pfam" id="PF00266"/>
    </source>
</evidence>
<dbReference type="InterPro" id="IPR015424">
    <property type="entry name" value="PyrdxlP-dep_Trfase"/>
</dbReference>
<dbReference type="CDD" id="cd06453">
    <property type="entry name" value="SufS_like"/>
    <property type="match status" value="1"/>
</dbReference>
<evidence type="ECO:0000256" key="1">
    <source>
        <dbReference type="ARBA" id="ARBA00001933"/>
    </source>
</evidence>
<keyword evidence="5 8" id="KW-0663">Pyridoxal phosphate</keyword>
<protein>
    <recommendedName>
        <fullName evidence="8">Cysteine desulfurase</fullName>
        <ecNumber evidence="8">2.8.1.7</ecNumber>
    </recommendedName>
</protein>
<comment type="cofactor">
    <cofactor evidence="1 7">
        <name>pyridoxal 5'-phosphate</name>
        <dbReference type="ChEBI" id="CHEBI:597326"/>
    </cofactor>
</comment>
<dbReference type="Pfam" id="PF00266">
    <property type="entry name" value="Aminotran_5"/>
    <property type="match status" value="1"/>
</dbReference>
<accession>A0ABQ6E4C9</accession>
<evidence type="ECO:0000256" key="2">
    <source>
        <dbReference type="ARBA" id="ARBA00002824"/>
    </source>
</evidence>
<comment type="catalytic activity">
    <reaction evidence="6 8">
        <text>(sulfur carrier)-H + L-cysteine = (sulfur carrier)-SH + L-alanine</text>
        <dbReference type="Rhea" id="RHEA:43892"/>
        <dbReference type="Rhea" id="RHEA-COMP:14737"/>
        <dbReference type="Rhea" id="RHEA-COMP:14739"/>
        <dbReference type="ChEBI" id="CHEBI:29917"/>
        <dbReference type="ChEBI" id="CHEBI:35235"/>
        <dbReference type="ChEBI" id="CHEBI:57972"/>
        <dbReference type="ChEBI" id="CHEBI:64428"/>
        <dbReference type="EC" id="2.8.1.7"/>
    </reaction>
</comment>
<evidence type="ECO:0000256" key="4">
    <source>
        <dbReference type="ARBA" id="ARBA00022679"/>
    </source>
</evidence>
<dbReference type="InterPro" id="IPR020578">
    <property type="entry name" value="Aminotrans_V_PyrdxlP_BS"/>
</dbReference>
<evidence type="ECO:0000256" key="6">
    <source>
        <dbReference type="ARBA" id="ARBA00050776"/>
    </source>
</evidence>
<keyword evidence="11" id="KW-1185">Reference proteome</keyword>
<dbReference type="InterPro" id="IPR015422">
    <property type="entry name" value="PyrdxlP-dep_Trfase_small"/>
</dbReference>
<dbReference type="InterPro" id="IPR015421">
    <property type="entry name" value="PyrdxlP-dep_Trfase_major"/>
</dbReference>
<organism evidence="10 11">
    <name type="scientific">Psychromonas marina</name>
    <dbReference type="NCBI Taxonomy" id="88364"/>
    <lineage>
        <taxon>Bacteria</taxon>
        <taxon>Pseudomonadati</taxon>
        <taxon>Pseudomonadota</taxon>
        <taxon>Gammaproteobacteria</taxon>
        <taxon>Alteromonadales</taxon>
        <taxon>Psychromonadaceae</taxon>
        <taxon>Psychromonas</taxon>
    </lineage>
</organism>
<keyword evidence="4 8" id="KW-0808">Transferase</keyword>
<feature type="domain" description="Aminotransferase class V" evidence="9">
    <location>
        <begin position="33"/>
        <end position="401"/>
    </location>
</feature>
<proteinExistence type="inferred from homology"/>
<dbReference type="NCBIfam" id="TIGR01979">
    <property type="entry name" value="sufS"/>
    <property type="match status" value="1"/>
</dbReference>